<organism evidence="1">
    <name type="scientific">Kwoniella pini CBS 10737</name>
    <dbReference type="NCBI Taxonomy" id="1296096"/>
    <lineage>
        <taxon>Eukaryota</taxon>
        <taxon>Fungi</taxon>
        <taxon>Dikarya</taxon>
        <taxon>Basidiomycota</taxon>
        <taxon>Agaricomycotina</taxon>
        <taxon>Tremellomycetes</taxon>
        <taxon>Tremellales</taxon>
        <taxon>Cryptococcaceae</taxon>
        <taxon>Kwoniella</taxon>
    </lineage>
</organism>
<reference evidence="1" key="1">
    <citation type="submission" date="2013-07" db="EMBL/GenBank/DDBJ databases">
        <title>The Genome Sequence of Cryptococcus pinus CBS10737.</title>
        <authorList>
            <consortium name="The Broad Institute Genome Sequencing Platform"/>
            <person name="Cuomo C."/>
            <person name="Litvintseva A."/>
            <person name="Chen Y."/>
            <person name="Heitman J."/>
            <person name="Sun S."/>
            <person name="Springer D."/>
            <person name="Dromer F."/>
            <person name="Young S.K."/>
            <person name="Zeng Q."/>
            <person name="Gargeya S."/>
            <person name="Fitzgerald M."/>
            <person name="Abouelleil A."/>
            <person name="Alvarado L."/>
            <person name="Berlin A.M."/>
            <person name="Chapman S.B."/>
            <person name="Dewar J."/>
            <person name="Goldberg J."/>
            <person name="Griggs A."/>
            <person name="Gujja S."/>
            <person name="Hansen M."/>
            <person name="Howarth C."/>
            <person name="Imamovic A."/>
            <person name="Larimer J."/>
            <person name="McCowan C."/>
            <person name="Murphy C."/>
            <person name="Pearson M."/>
            <person name="Priest M."/>
            <person name="Roberts A."/>
            <person name="Saif S."/>
            <person name="Shea T."/>
            <person name="Sykes S."/>
            <person name="Wortman J."/>
            <person name="Nusbaum C."/>
            <person name="Birren B."/>
        </authorList>
    </citation>
    <scope>NUCLEOTIDE SEQUENCE [LARGE SCALE GENOMIC DNA]</scope>
    <source>
        <strain evidence="1">CBS 10737</strain>
    </source>
</reference>
<evidence type="ECO:0000313" key="3">
    <source>
        <dbReference type="Proteomes" id="UP000094020"/>
    </source>
</evidence>
<protein>
    <submittedName>
        <fullName evidence="1">Uncharacterized protein</fullName>
    </submittedName>
</protein>
<dbReference type="Proteomes" id="UP000094020">
    <property type="component" value="Chromosome 11"/>
</dbReference>
<dbReference type="EMBL" id="CP144529">
    <property type="protein sequence ID" value="WWC73504.1"/>
    <property type="molecule type" value="Genomic_DNA"/>
</dbReference>
<reference evidence="1" key="3">
    <citation type="submission" date="2016-07" db="EMBL/GenBank/DDBJ databases">
        <title>Evolution of pathogenesis and genome organization in the Tremellales.</title>
        <authorList>
            <person name="Cuomo C."/>
            <person name="Litvintseva A."/>
            <person name="Heitman J."/>
            <person name="Chen Y."/>
            <person name="Sun S."/>
            <person name="Springer D."/>
            <person name="Dromer F."/>
            <person name="Young S."/>
            <person name="Zeng Q."/>
            <person name="Chapman S."/>
            <person name="Gujja S."/>
            <person name="Saif S."/>
            <person name="Birren B."/>
        </authorList>
    </citation>
    <scope>NUCLEOTIDE SEQUENCE</scope>
    <source>
        <strain evidence="1">CBS 10737</strain>
    </source>
</reference>
<dbReference type="KEGG" id="kpin:30174173"/>
<dbReference type="EMBL" id="KI894014">
    <property type="protein sequence ID" value="OCF47939.1"/>
    <property type="molecule type" value="Genomic_DNA"/>
</dbReference>
<proteinExistence type="predicted"/>
<accession>A0A1B9HXD6</accession>
<sequence>MSFLYTPITFVSSLFKDTLKRCVEYSKNSKDTDVSNSDSESSIKTMFDEPYGTIKPYPSEILSLDSPEKLYLWLSRPLDKDAIKIRYLYLTFDLKFLRNIKFYNLFFSKLPLKYNNQLSNLKLLNLTTKGFNFYIENNNLLDFNENNYKIFNNKKFKRNIISLDLCLEKLLSLLINFENSPLKFIWKSKNPIWFEYYNEFRQNNKYNFPKMPNIIFKWTKTNEFEFPYLVRPIWKSYNYNGKSSSIPIEKITIPAQGLHKWSKGYAMGWLIRDIMARSRGGKYKMILEIKGYLPKKRLQYKDRLMSDIQKEGAAGVIIVIWNDKEE</sequence>
<dbReference type="OrthoDB" id="2564647at2759"/>
<reference evidence="2" key="2">
    <citation type="submission" date="2013-07" db="EMBL/GenBank/DDBJ databases">
        <authorList>
            <consortium name="The Broad Institute Genome Sequencing Platform"/>
            <person name="Cuomo C."/>
            <person name="Litvintseva A."/>
            <person name="Chen Y."/>
            <person name="Heitman J."/>
            <person name="Sun S."/>
            <person name="Springer D."/>
            <person name="Dromer F."/>
            <person name="Young S.K."/>
            <person name="Zeng Q."/>
            <person name="Gargeya S."/>
            <person name="Fitzgerald M."/>
            <person name="Abouelleil A."/>
            <person name="Alvarado L."/>
            <person name="Berlin A.M."/>
            <person name="Chapman S.B."/>
            <person name="Dewar J."/>
            <person name="Goldberg J."/>
            <person name="Griggs A."/>
            <person name="Gujja S."/>
            <person name="Hansen M."/>
            <person name="Howarth C."/>
            <person name="Imamovic A."/>
            <person name="Larimer J."/>
            <person name="McCowan C."/>
            <person name="Murphy C."/>
            <person name="Pearson M."/>
            <person name="Priest M."/>
            <person name="Roberts A."/>
            <person name="Saif S."/>
            <person name="Shea T."/>
            <person name="Sykes S."/>
            <person name="Wortman J."/>
            <person name="Nusbaum C."/>
            <person name="Birren B."/>
        </authorList>
    </citation>
    <scope>NUCLEOTIDE SEQUENCE</scope>
    <source>
        <strain evidence="2">CBS 10737</strain>
    </source>
</reference>
<dbReference type="GeneID" id="30174173"/>
<evidence type="ECO:0000313" key="1">
    <source>
        <dbReference type="EMBL" id="OCF47939.1"/>
    </source>
</evidence>
<dbReference type="AlphaFoldDB" id="A0A1B9HXD6"/>
<reference evidence="2" key="4">
    <citation type="submission" date="2024-02" db="EMBL/GenBank/DDBJ databases">
        <title>Comparative genomics of Cryptococcus and Kwoniella reveals pathogenesis evolution and contrasting modes of karyotype evolution via chromosome fusion or intercentromeric recombination.</title>
        <authorList>
            <person name="Coelho M.A."/>
            <person name="David-Palma M."/>
            <person name="Shea T."/>
            <person name="Bowers K."/>
            <person name="McGinley-Smith S."/>
            <person name="Mohammad A.W."/>
            <person name="Gnirke A."/>
            <person name="Yurkov A.M."/>
            <person name="Nowrousian M."/>
            <person name="Sun S."/>
            <person name="Cuomo C.A."/>
            <person name="Heitman J."/>
        </authorList>
    </citation>
    <scope>NUCLEOTIDE SEQUENCE</scope>
    <source>
        <strain evidence="2">CBS 10737</strain>
    </source>
</reference>
<keyword evidence="3" id="KW-1185">Reference proteome</keyword>
<gene>
    <name evidence="1" type="ORF">I206_05804</name>
    <name evidence="2" type="ORF">I206_107475</name>
</gene>
<dbReference type="RefSeq" id="XP_019009158.1">
    <property type="nucleotide sequence ID" value="XM_019157518.1"/>
</dbReference>
<name>A0A1B9HXD6_9TREE</name>
<evidence type="ECO:0000313" key="2">
    <source>
        <dbReference type="EMBL" id="WWC73504.1"/>
    </source>
</evidence>